<dbReference type="InParanoid" id="A0A2G5C7R6"/>
<organism evidence="1 2">
    <name type="scientific">Aquilegia coerulea</name>
    <name type="common">Rocky mountain columbine</name>
    <dbReference type="NCBI Taxonomy" id="218851"/>
    <lineage>
        <taxon>Eukaryota</taxon>
        <taxon>Viridiplantae</taxon>
        <taxon>Streptophyta</taxon>
        <taxon>Embryophyta</taxon>
        <taxon>Tracheophyta</taxon>
        <taxon>Spermatophyta</taxon>
        <taxon>Magnoliopsida</taxon>
        <taxon>Ranunculales</taxon>
        <taxon>Ranunculaceae</taxon>
        <taxon>Thalictroideae</taxon>
        <taxon>Aquilegia</taxon>
    </lineage>
</organism>
<dbReference type="AlphaFoldDB" id="A0A2G5C7R6"/>
<proteinExistence type="predicted"/>
<protein>
    <submittedName>
        <fullName evidence="1">Uncharacterized protein</fullName>
    </submittedName>
</protein>
<evidence type="ECO:0000313" key="1">
    <source>
        <dbReference type="EMBL" id="PIA27330.1"/>
    </source>
</evidence>
<dbReference type="Proteomes" id="UP000230069">
    <property type="component" value="Unassembled WGS sequence"/>
</dbReference>
<dbReference type="EMBL" id="KZ305097">
    <property type="protein sequence ID" value="PIA27330.1"/>
    <property type="molecule type" value="Genomic_DNA"/>
</dbReference>
<accession>A0A2G5C7R6</accession>
<sequence length="99" mass="10591">MSLFLVFSIPSPGKSTQMSSEVGRLYRLGSVPGINANLTALYDLIFCLKDLDNGPKPSYKDCIVLGNGPSSGSVILPCRQHIPNKGLSFLDADNCSSNQ</sequence>
<gene>
    <name evidence="1" type="ORF">AQUCO_08000006v1</name>
</gene>
<evidence type="ECO:0000313" key="2">
    <source>
        <dbReference type="Proteomes" id="UP000230069"/>
    </source>
</evidence>
<reference evidence="1 2" key="1">
    <citation type="submission" date="2017-09" db="EMBL/GenBank/DDBJ databases">
        <title>WGS assembly of Aquilegia coerulea Goldsmith.</title>
        <authorList>
            <person name="Hodges S."/>
            <person name="Kramer E."/>
            <person name="Nordborg M."/>
            <person name="Tomkins J."/>
            <person name="Borevitz J."/>
            <person name="Derieg N."/>
            <person name="Yan J."/>
            <person name="Mihaltcheva S."/>
            <person name="Hayes R.D."/>
            <person name="Rokhsar D."/>
        </authorList>
    </citation>
    <scope>NUCLEOTIDE SEQUENCE [LARGE SCALE GENOMIC DNA]</scope>
    <source>
        <strain evidence="2">cv. Goldsmith</strain>
    </source>
</reference>
<name>A0A2G5C7R6_AQUCA</name>
<keyword evidence="2" id="KW-1185">Reference proteome</keyword>